<protein>
    <submittedName>
        <fullName evidence="2">Uncharacterized protein</fullName>
    </submittedName>
</protein>
<dbReference type="EMBL" id="SSOP01000395">
    <property type="protein sequence ID" value="KAB5588665.1"/>
    <property type="molecule type" value="Genomic_DNA"/>
</dbReference>
<reference evidence="2 3" key="1">
    <citation type="journal article" date="2019" name="Fungal Biol. Biotechnol.">
        <title>Draft genome sequence of fastidious pathogen Ceratobasidium theobromae, which causes vascular-streak dieback in Theobroma cacao.</title>
        <authorList>
            <person name="Ali S.S."/>
            <person name="Asman A."/>
            <person name="Shao J."/>
            <person name="Firmansyah A.P."/>
            <person name="Susilo A.W."/>
            <person name="Rosmana A."/>
            <person name="McMahon P."/>
            <person name="Junaid M."/>
            <person name="Guest D."/>
            <person name="Kheng T.Y."/>
            <person name="Meinhardt L.W."/>
            <person name="Bailey B.A."/>
        </authorList>
    </citation>
    <scope>NUCLEOTIDE SEQUENCE [LARGE SCALE GENOMIC DNA]</scope>
    <source>
        <strain evidence="2 3">CT2</strain>
    </source>
</reference>
<evidence type="ECO:0000313" key="2">
    <source>
        <dbReference type="EMBL" id="KAB5588665.1"/>
    </source>
</evidence>
<evidence type="ECO:0000256" key="1">
    <source>
        <dbReference type="SAM" id="MobiDB-lite"/>
    </source>
</evidence>
<feature type="region of interest" description="Disordered" evidence="1">
    <location>
        <begin position="455"/>
        <end position="478"/>
    </location>
</feature>
<proteinExistence type="predicted"/>
<feature type="region of interest" description="Disordered" evidence="1">
    <location>
        <begin position="340"/>
        <end position="367"/>
    </location>
</feature>
<sequence length="691" mass="76097">MSNYSLDVARIADISYQIRDAINKALPTPLEQFLTIMIPGKVVNFEDYVVDQANSAILPTKIELNNAILCDDMPTLSTIQMGPTGRSVARSYATAISKLVSAGKAGTTVGIDRGDDKSEDQQRYEQGMSVLSTKLLDRPGTPSLVELYAEKQAKYTHAVENKAKAFEEALKRAKEDPRNKTAALVREAYDKWVETNARTYRTYVQAAYMDWVITGRKEEVEYWFSVVDQDSALARVERSKEVMRWAVVQDSDGSCEYQKVKLEPSDWANKCLDKIRSRTNQTKSADWYSFEIARLEKSIAMLDLLKTNPPKLPARDAKQIDDDLKTAREGLTTAMGAYQAAQQKQHDIDSGKYPEGTDTDEKKKAAKEQVAKELQDAEKAMNEKNAAVDKLCLESHSNALKNQTNDLFGESSTFINKEIEKYRAQIEKYETERKNCIEPGSTDSAVDGIGTNFGIGKARQDTPEVTYDPSKSAPPADPFTAITVKVSSSSDTKRSESSALGISAGLSASYGLGRVSASVSHSEAHSKASNELASSEVSVSFECMRVDINRPWLRPELFYDQELIPAFGVTLSPGAARLRELMNNPNPSAKQDMDKYTMFAMYPVAFLVACNVVLEVSGSTSSLQAYMNDSSTSASMSVGYGPFSAHGSFNHSKSDAGSTCKATAEGCRIEIKSPQIIGWVSQMLPALPRIK</sequence>
<evidence type="ECO:0000313" key="3">
    <source>
        <dbReference type="Proteomes" id="UP000383932"/>
    </source>
</evidence>
<dbReference type="Proteomes" id="UP000383932">
    <property type="component" value="Unassembled WGS sequence"/>
</dbReference>
<dbReference type="OrthoDB" id="3261350at2759"/>
<keyword evidence="3" id="KW-1185">Reference proteome</keyword>
<organism evidence="2 3">
    <name type="scientific">Ceratobasidium theobromae</name>
    <dbReference type="NCBI Taxonomy" id="1582974"/>
    <lineage>
        <taxon>Eukaryota</taxon>
        <taxon>Fungi</taxon>
        <taxon>Dikarya</taxon>
        <taxon>Basidiomycota</taxon>
        <taxon>Agaricomycotina</taxon>
        <taxon>Agaricomycetes</taxon>
        <taxon>Cantharellales</taxon>
        <taxon>Ceratobasidiaceae</taxon>
        <taxon>Ceratobasidium</taxon>
    </lineage>
</organism>
<dbReference type="AlphaFoldDB" id="A0A5N5QAA0"/>
<accession>A0A5N5QAA0</accession>
<gene>
    <name evidence="2" type="ORF">CTheo_7892</name>
</gene>
<name>A0A5N5QAA0_9AGAM</name>
<comment type="caution">
    <text evidence="2">The sequence shown here is derived from an EMBL/GenBank/DDBJ whole genome shotgun (WGS) entry which is preliminary data.</text>
</comment>